<gene>
    <name evidence="2" type="ORF">NA56DRAFT_587384</name>
</gene>
<dbReference type="PANTHER" id="PTHR33112">
    <property type="entry name" value="DOMAIN PROTEIN, PUTATIVE-RELATED"/>
    <property type="match status" value="1"/>
</dbReference>
<dbReference type="STRING" id="1745343.A0A2J6PE87"/>
<name>A0A2J6PE87_9HELO</name>
<feature type="non-terminal residue" evidence="2">
    <location>
        <position position="1"/>
    </location>
</feature>
<evidence type="ECO:0000313" key="2">
    <source>
        <dbReference type="EMBL" id="PMD12337.1"/>
    </source>
</evidence>
<evidence type="ECO:0000259" key="1">
    <source>
        <dbReference type="Pfam" id="PF06985"/>
    </source>
</evidence>
<sequence>HKPCQTLVNQGPLPNRIIDISNPDTPFLACGNGRMEPYVPLSYSWGNGKRFVTTKRNLEQLQHLIPNLELPKTFFDAIHVAHALGFSFLWIDALCILQDC</sequence>
<dbReference type="OrthoDB" id="5125733at2759"/>
<feature type="domain" description="Heterokaryon incompatibility" evidence="1">
    <location>
        <begin position="38"/>
        <end position="99"/>
    </location>
</feature>
<dbReference type="Pfam" id="PF06985">
    <property type="entry name" value="HET"/>
    <property type="match status" value="1"/>
</dbReference>
<reference evidence="2 3" key="1">
    <citation type="submission" date="2016-05" db="EMBL/GenBank/DDBJ databases">
        <title>A degradative enzymes factory behind the ericoid mycorrhizal symbiosis.</title>
        <authorList>
            <consortium name="DOE Joint Genome Institute"/>
            <person name="Martino E."/>
            <person name="Morin E."/>
            <person name="Grelet G."/>
            <person name="Kuo A."/>
            <person name="Kohler A."/>
            <person name="Daghino S."/>
            <person name="Barry K."/>
            <person name="Choi C."/>
            <person name="Cichocki N."/>
            <person name="Clum A."/>
            <person name="Copeland A."/>
            <person name="Hainaut M."/>
            <person name="Haridas S."/>
            <person name="Labutti K."/>
            <person name="Lindquist E."/>
            <person name="Lipzen A."/>
            <person name="Khouja H.-R."/>
            <person name="Murat C."/>
            <person name="Ohm R."/>
            <person name="Olson A."/>
            <person name="Spatafora J."/>
            <person name="Veneault-Fourrey C."/>
            <person name="Henrissat B."/>
            <person name="Grigoriev I."/>
            <person name="Martin F."/>
            <person name="Perotto S."/>
        </authorList>
    </citation>
    <scope>NUCLEOTIDE SEQUENCE [LARGE SCALE GENOMIC DNA]</scope>
    <source>
        <strain evidence="2 3">UAMH 7357</strain>
    </source>
</reference>
<dbReference type="EMBL" id="KZ613553">
    <property type="protein sequence ID" value="PMD12337.1"/>
    <property type="molecule type" value="Genomic_DNA"/>
</dbReference>
<organism evidence="2 3">
    <name type="scientific">Hyaloscypha hepaticicola</name>
    <dbReference type="NCBI Taxonomy" id="2082293"/>
    <lineage>
        <taxon>Eukaryota</taxon>
        <taxon>Fungi</taxon>
        <taxon>Dikarya</taxon>
        <taxon>Ascomycota</taxon>
        <taxon>Pezizomycotina</taxon>
        <taxon>Leotiomycetes</taxon>
        <taxon>Helotiales</taxon>
        <taxon>Hyaloscyphaceae</taxon>
        <taxon>Hyaloscypha</taxon>
    </lineage>
</organism>
<keyword evidence="3" id="KW-1185">Reference proteome</keyword>
<dbReference type="Proteomes" id="UP000235672">
    <property type="component" value="Unassembled WGS sequence"/>
</dbReference>
<protein>
    <submittedName>
        <fullName evidence="2">HET-domain-containing protein</fullName>
    </submittedName>
</protein>
<evidence type="ECO:0000313" key="3">
    <source>
        <dbReference type="Proteomes" id="UP000235672"/>
    </source>
</evidence>
<dbReference type="InterPro" id="IPR010730">
    <property type="entry name" value="HET"/>
</dbReference>
<proteinExistence type="predicted"/>
<dbReference type="AlphaFoldDB" id="A0A2J6PE87"/>
<dbReference type="PANTHER" id="PTHR33112:SF16">
    <property type="entry name" value="HETEROKARYON INCOMPATIBILITY DOMAIN-CONTAINING PROTEIN"/>
    <property type="match status" value="1"/>
</dbReference>
<accession>A0A2J6PE87</accession>